<organism evidence="4 5">
    <name type="scientific">Clathrospora elynae</name>
    <dbReference type="NCBI Taxonomy" id="706981"/>
    <lineage>
        <taxon>Eukaryota</taxon>
        <taxon>Fungi</taxon>
        <taxon>Dikarya</taxon>
        <taxon>Ascomycota</taxon>
        <taxon>Pezizomycotina</taxon>
        <taxon>Dothideomycetes</taxon>
        <taxon>Pleosporomycetidae</taxon>
        <taxon>Pleosporales</taxon>
        <taxon>Diademaceae</taxon>
        <taxon>Clathrospora</taxon>
    </lineage>
</organism>
<feature type="compositionally biased region" description="Basic and acidic residues" evidence="2">
    <location>
        <begin position="328"/>
        <end position="341"/>
    </location>
</feature>
<sequence>MPVSPSTSTRTSRAAPNLGPSDRTGYHQTYLSPIDGGISPDVANNVSLLAPGYISQYDAIERSFQEQPWSPHNPRLSSAGGSRSPLGQSNVNYGSYRGLGGHVSPSDEGYYSQMAQSVLSNEPGPANQELPSIILRKNDNLNVDSVTDEAPSMSRRRSDQRSQVSSRSGKSSKQLQCSECPEILKCNSDHKKHKLKHDKPFKCEEPGCKRAGLGFTTTNDLDRHKKCVHRIDLTKKSYQCAAENCRNKEKIWPRLDNFKQHVERMHKDKDSIDLIKRSTFEPRQSAPPMDEITVAPMDTSFAVAGMEKSLSANPAIYTMPMMNLPMDQDNRRGPSFDHNPDDFPNYMPHMTQQLQGQSPVNNNDHPQTPQGPSRPQHRAPGITPRQGQPPLPVAATPVVPEQNTSEASMSNADPPLSNAPQTKAEQQRSALQKLSQAVSSPSNPVNLEEIILSMLQQATETAEWNGNPPREAQPGLNGQPGPKAITLTKSDALKASQAISNLIKQSSGSAYTVQRLSKGFLPNAKVCEECGNAVARDCDLRKHMKRHKKPYGCTYPRCKKRFGAKSDWKRHENSQHFQLEAFRCSHRLAAGEMCGKHVHSQEQFKAHFETWHKISAPDVLQDAMKRAKIGKNCQGTFWCGFCSQVTELKTRRNAAWDERFDHIAQHFEKEKRGIEEWVCVEENRCKRELAREREKDEGLGDGDGDEDGDVDAVGEVDDDFLVPPTEVLEELLVSRNNGPPPPPQGYEQVTGRRRSAPEDHPLPQRRTKRRQTMTMMIRYCVSN</sequence>
<feature type="compositionally biased region" description="Acidic residues" evidence="2">
    <location>
        <begin position="699"/>
        <end position="713"/>
    </location>
</feature>
<dbReference type="InterPro" id="IPR051061">
    <property type="entry name" value="Zinc_finger_trans_reg"/>
</dbReference>
<name>A0A6A5SKT8_9PLEO</name>
<evidence type="ECO:0000256" key="1">
    <source>
        <dbReference type="PROSITE-ProRule" id="PRU00042"/>
    </source>
</evidence>
<feature type="region of interest" description="Disordered" evidence="2">
    <location>
        <begin position="691"/>
        <end position="713"/>
    </location>
</feature>
<evidence type="ECO:0000256" key="2">
    <source>
        <dbReference type="SAM" id="MobiDB-lite"/>
    </source>
</evidence>
<reference evidence="4" key="1">
    <citation type="journal article" date="2020" name="Stud. Mycol.">
        <title>101 Dothideomycetes genomes: a test case for predicting lifestyles and emergence of pathogens.</title>
        <authorList>
            <person name="Haridas S."/>
            <person name="Albert R."/>
            <person name="Binder M."/>
            <person name="Bloem J."/>
            <person name="Labutti K."/>
            <person name="Salamov A."/>
            <person name="Andreopoulos B."/>
            <person name="Baker S."/>
            <person name="Barry K."/>
            <person name="Bills G."/>
            <person name="Bluhm B."/>
            <person name="Cannon C."/>
            <person name="Castanera R."/>
            <person name="Culley D."/>
            <person name="Daum C."/>
            <person name="Ezra D."/>
            <person name="Gonzalez J."/>
            <person name="Henrissat B."/>
            <person name="Kuo A."/>
            <person name="Liang C."/>
            <person name="Lipzen A."/>
            <person name="Lutzoni F."/>
            <person name="Magnuson J."/>
            <person name="Mondo S."/>
            <person name="Nolan M."/>
            <person name="Ohm R."/>
            <person name="Pangilinan J."/>
            <person name="Park H.-J."/>
            <person name="Ramirez L."/>
            <person name="Alfaro M."/>
            <person name="Sun H."/>
            <person name="Tritt A."/>
            <person name="Yoshinaga Y."/>
            <person name="Zwiers L.-H."/>
            <person name="Turgeon B."/>
            <person name="Goodwin S."/>
            <person name="Spatafora J."/>
            <person name="Crous P."/>
            <person name="Grigoriev I."/>
        </authorList>
    </citation>
    <scope>NUCLEOTIDE SEQUENCE</scope>
    <source>
        <strain evidence="4">CBS 161.51</strain>
    </source>
</reference>
<keyword evidence="1" id="KW-0863">Zinc-finger</keyword>
<dbReference type="AlphaFoldDB" id="A0A6A5SKT8"/>
<feature type="compositionally biased region" description="Polar residues" evidence="2">
    <location>
        <begin position="401"/>
        <end position="411"/>
    </location>
</feature>
<dbReference type="OrthoDB" id="6077919at2759"/>
<dbReference type="PROSITE" id="PS00028">
    <property type="entry name" value="ZINC_FINGER_C2H2_1"/>
    <property type="match status" value="3"/>
</dbReference>
<dbReference type="GO" id="GO:0008270">
    <property type="term" value="F:zinc ion binding"/>
    <property type="evidence" value="ECO:0007669"/>
    <property type="project" value="UniProtKB-KW"/>
</dbReference>
<feature type="domain" description="C2H2-type" evidence="3">
    <location>
        <begin position="525"/>
        <end position="547"/>
    </location>
</feature>
<evidence type="ECO:0000313" key="5">
    <source>
        <dbReference type="Proteomes" id="UP000800038"/>
    </source>
</evidence>
<feature type="region of interest" description="Disordered" evidence="2">
    <location>
        <begin position="67"/>
        <end position="88"/>
    </location>
</feature>
<feature type="region of interest" description="Disordered" evidence="2">
    <location>
        <begin position="460"/>
        <end position="481"/>
    </location>
</feature>
<keyword evidence="1" id="KW-0862">Zinc</keyword>
<evidence type="ECO:0000313" key="4">
    <source>
        <dbReference type="EMBL" id="KAF1940248.1"/>
    </source>
</evidence>
<keyword evidence="1" id="KW-0479">Metal-binding</keyword>
<feature type="compositionally biased region" description="Low complexity" evidence="2">
    <location>
        <begin position="1"/>
        <end position="16"/>
    </location>
</feature>
<keyword evidence="5" id="KW-1185">Reference proteome</keyword>
<feature type="region of interest" description="Disordered" evidence="2">
    <location>
        <begin position="732"/>
        <end position="772"/>
    </location>
</feature>
<dbReference type="Gene3D" id="3.30.160.60">
    <property type="entry name" value="Classic Zinc Finger"/>
    <property type="match status" value="2"/>
</dbReference>
<feature type="compositionally biased region" description="Low complexity" evidence="2">
    <location>
        <begin position="161"/>
        <end position="172"/>
    </location>
</feature>
<gene>
    <name evidence="4" type="ORF">EJ02DRAFT_350471</name>
</gene>
<dbReference type="InterPro" id="IPR036236">
    <property type="entry name" value="Znf_C2H2_sf"/>
</dbReference>
<dbReference type="PANTHER" id="PTHR46179:SF19">
    <property type="entry name" value="C2H2 FINGER DOMAIN TRANSCRIPTION FACTOR (EUROFUNG)-RELATED"/>
    <property type="match status" value="1"/>
</dbReference>
<feature type="domain" description="C2H2-type" evidence="3">
    <location>
        <begin position="551"/>
        <end position="581"/>
    </location>
</feature>
<feature type="compositionally biased region" description="Polar residues" evidence="2">
    <location>
        <begin position="418"/>
        <end position="443"/>
    </location>
</feature>
<dbReference type="GO" id="GO:0005634">
    <property type="term" value="C:nucleus"/>
    <property type="evidence" value="ECO:0007669"/>
    <property type="project" value="TreeGrafter"/>
</dbReference>
<feature type="region of interest" description="Disordered" evidence="2">
    <location>
        <begin position="142"/>
        <end position="172"/>
    </location>
</feature>
<dbReference type="SUPFAM" id="SSF57667">
    <property type="entry name" value="beta-beta-alpha zinc fingers"/>
    <property type="match status" value="1"/>
</dbReference>
<accession>A0A6A5SKT8</accession>
<dbReference type="PANTHER" id="PTHR46179">
    <property type="entry name" value="ZINC FINGER PROTEIN"/>
    <property type="match status" value="1"/>
</dbReference>
<dbReference type="SMART" id="SM00355">
    <property type="entry name" value="ZnF_C2H2"/>
    <property type="match status" value="5"/>
</dbReference>
<feature type="region of interest" description="Disordered" evidence="2">
    <location>
        <begin position="323"/>
        <end position="443"/>
    </location>
</feature>
<feature type="region of interest" description="Disordered" evidence="2">
    <location>
        <begin position="1"/>
        <end position="32"/>
    </location>
</feature>
<dbReference type="PROSITE" id="PS50157">
    <property type="entry name" value="ZINC_FINGER_C2H2_2"/>
    <property type="match status" value="2"/>
</dbReference>
<evidence type="ECO:0000259" key="3">
    <source>
        <dbReference type="PROSITE" id="PS50157"/>
    </source>
</evidence>
<proteinExistence type="predicted"/>
<dbReference type="Proteomes" id="UP000800038">
    <property type="component" value="Unassembled WGS sequence"/>
</dbReference>
<dbReference type="GO" id="GO:0006357">
    <property type="term" value="P:regulation of transcription by RNA polymerase II"/>
    <property type="evidence" value="ECO:0007669"/>
    <property type="project" value="TreeGrafter"/>
</dbReference>
<protein>
    <recommendedName>
        <fullName evidence="3">C2H2-type domain-containing protein</fullName>
    </recommendedName>
</protein>
<dbReference type="InterPro" id="IPR013087">
    <property type="entry name" value="Znf_C2H2_type"/>
</dbReference>
<feature type="compositionally biased region" description="Polar residues" evidence="2">
    <location>
        <begin position="350"/>
        <end position="373"/>
    </location>
</feature>
<dbReference type="EMBL" id="ML976066">
    <property type="protein sequence ID" value="KAF1940248.1"/>
    <property type="molecule type" value="Genomic_DNA"/>
</dbReference>